<dbReference type="GO" id="GO:0071014">
    <property type="term" value="C:post-mRNA release spliceosomal complex"/>
    <property type="evidence" value="ECO:0007669"/>
    <property type="project" value="TreeGrafter"/>
</dbReference>
<reference evidence="3 4" key="1">
    <citation type="submission" date="2015-02" db="EMBL/GenBank/DDBJ databases">
        <title>Draft Genome Sequences of Two Closely-Related Aflatoxigenic Aspergillus Species Obtained from the Cote d'Ivoire.</title>
        <authorList>
            <person name="Moore G.G."/>
            <person name="Beltz S.B."/>
            <person name="Mack B.M."/>
        </authorList>
    </citation>
    <scope>NUCLEOTIDE SEQUENCE [LARGE SCALE GENOMIC DNA]</scope>
    <source>
        <strain evidence="3 4">SRRC1432</strain>
    </source>
</reference>
<dbReference type="OrthoDB" id="360327at2759"/>
<dbReference type="GO" id="GO:0000398">
    <property type="term" value="P:mRNA splicing, via spliceosome"/>
    <property type="evidence" value="ECO:0007669"/>
    <property type="project" value="InterPro"/>
</dbReference>
<evidence type="ECO:0000256" key="1">
    <source>
        <dbReference type="ARBA" id="ARBA00005595"/>
    </source>
</evidence>
<accession>A0A0F8X0F6</accession>
<evidence type="ECO:0000313" key="4">
    <source>
        <dbReference type="Proteomes" id="UP000034947"/>
    </source>
</evidence>
<feature type="compositionally biased region" description="Gly residues" evidence="2">
    <location>
        <begin position="1"/>
        <end position="10"/>
    </location>
</feature>
<dbReference type="Proteomes" id="UP000034947">
    <property type="component" value="Unassembled WGS sequence"/>
</dbReference>
<feature type="non-terminal residue" evidence="3">
    <location>
        <position position="1"/>
    </location>
</feature>
<dbReference type="EMBL" id="JYKN01002268">
    <property type="protein sequence ID" value="KKK17077.1"/>
    <property type="molecule type" value="Genomic_DNA"/>
</dbReference>
<dbReference type="GO" id="GO:0005684">
    <property type="term" value="C:U2-type spliceosomal complex"/>
    <property type="evidence" value="ECO:0007669"/>
    <property type="project" value="TreeGrafter"/>
</dbReference>
<dbReference type="InterPro" id="IPR007590">
    <property type="entry name" value="Saf4/Yju2"/>
</dbReference>
<dbReference type="PANTHER" id="PTHR12111">
    <property type="entry name" value="SPLICING FACTOR YJU2"/>
    <property type="match status" value="1"/>
</dbReference>
<evidence type="ECO:0000313" key="3">
    <source>
        <dbReference type="EMBL" id="KKK17077.1"/>
    </source>
</evidence>
<dbReference type="Pfam" id="PF04502">
    <property type="entry name" value="Saf4_Yju2"/>
    <property type="match status" value="1"/>
</dbReference>
<feature type="compositionally biased region" description="Basic and acidic residues" evidence="2">
    <location>
        <begin position="214"/>
        <end position="227"/>
    </location>
</feature>
<organism evidence="3 4">
    <name type="scientific">Aspergillus ochraceoroseus</name>
    <dbReference type="NCBI Taxonomy" id="138278"/>
    <lineage>
        <taxon>Eukaryota</taxon>
        <taxon>Fungi</taxon>
        <taxon>Dikarya</taxon>
        <taxon>Ascomycota</taxon>
        <taxon>Pezizomycotina</taxon>
        <taxon>Eurotiomycetes</taxon>
        <taxon>Eurotiomycetidae</taxon>
        <taxon>Eurotiales</taxon>
        <taxon>Aspergillaceae</taxon>
        <taxon>Aspergillus</taxon>
        <taxon>Aspergillus subgen. Nidulantes</taxon>
    </lineage>
</organism>
<evidence type="ECO:0000256" key="2">
    <source>
        <dbReference type="SAM" id="MobiDB-lite"/>
    </source>
</evidence>
<keyword evidence="4" id="KW-1185">Reference proteome</keyword>
<sequence>EEAEGGGGGEITVQVGRRAGEGAVPRDPFARTEGKLADQRAGDEARRRILELQRRQGRDWEDPYERSRRLRCAFRTERKALEKAAAKKEALQGKMSLGIELVDESEEDRVRAAMVDFEPGAREGTRSALRRPLFESSMGAASSSSSSSFSKEAASRTKKGKRMKAAADLLEQRKAQFCSELSGNTRAAVDPFLNHDANLWQPEVKRRKTQSKAADPRETDQVERVDGPDTASLAEETEKNPSTSALVAYGSDSD</sequence>
<dbReference type="AlphaFoldDB" id="A0A0F8X0F6"/>
<comment type="caution">
    <text evidence="3">The sequence shown here is derived from an EMBL/GenBank/DDBJ whole genome shotgun (WGS) entry which is preliminary data.</text>
</comment>
<feature type="region of interest" description="Disordered" evidence="2">
    <location>
        <begin position="115"/>
        <end position="165"/>
    </location>
</feature>
<dbReference type="VEuPathDB" id="FungiDB:P175DRAFT_0509242"/>
<name>A0A0F8X0F6_9EURO</name>
<feature type="region of interest" description="Disordered" evidence="2">
    <location>
        <begin position="1"/>
        <end position="44"/>
    </location>
</feature>
<feature type="compositionally biased region" description="Low complexity" evidence="2">
    <location>
        <begin position="136"/>
        <end position="152"/>
    </location>
</feature>
<feature type="region of interest" description="Disordered" evidence="2">
    <location>
        <begin position="196"/>
        <end position="254"/>
    </location>
</feature>
<gene>
    <name evidence="3" type="ORF">AOCH_003898</name>
</gene>
<dbReference type="PANTHER" id="PTHR12111:SF2">
    <property type="entry name" value="SPLICING FACTOR YJU2B-RELATED"/>
    <property type="match status" value="1"/>
</dbReference>
<feature type="compositionally biased region" description="Basic and acidic residues" evidence="2">
    <location>
        <begin position="28"/>
        <end position="44"/>
    </location>
</feature>
<proteinExistence type="inferred from homology"/>
<protein>
    <submittedName>
        <fullName evidence="3">Uncharacterized protein</fullName>
    </submittedName>
</protein>
<comment type="similarity">
    <text evidence="1">Belongs to the CWC16 family.</text>
</comment>